<reference evidence="2 3" key="1">
    <citation type="submission" date="2020-06" db="EMBL/GenBank/DDBJ databases">
        <title>The yeast mating-type switching endonuclease HO is a domesticated member of an unorthodox homing genetic element family.</title>
        <authorList>
            <person name="Coughlan A.Y."/>
            <person name="Lombardi L."/>
            <person name="Braun-Galleani S."/>
            <person name="Martos A.R."/>
            <person name="Galeote V."/>
            <person name="Bigey F."/>
            <person name="Dequin S."/>
            <person name="Byrne K.P."/>
            <person name="Wolfe K.H."/>
        </authorList>
    </citation>
    <scope>NUCLEOTIDE SEQUENCE [LARGE SCALE GENOMIC DNA]</scope>
    <source>
        <strain evidence="2 3">CBS2947</strain>
    </source>
</reference>
<dbReference type="OrthoDB" id="416741at2759"/>
<evidence type="ECO:0000259" key="1">
    <source>
        <dbReference type="PROSITE" id="PS51194"/>
    </source>
</evidence>
<name>A0A7H9HPS9_9SACH</name>
<dbReference type="SMART" id="SM00490">
    <property type="entry name" value="HELICc"/>
    <property type="match status" value="1"/>
</dbReference>
<gene>
    <name evidence="2" type="ORF">HG537_0B07140</name>
</gene>
<dbReference type="InterPro" id="IPR027417">
    <property type="entry name" value="P-loop_NTPase"/>
</dbReference>
<feature type="domain" description="Helicase C-terminal" evidence="1">
    <location>
        <begin position="29"/>
        <end position="175"/>
    </location>
</feature>
<sequence length="438" mass="50307">MADLVTKIPLGHVHKELRRTAIPYQEAFKLLKGLFQYEPSTKAVVLTASKRMVEWLASEWELDFRMVWIHGGLSTPEKVRRAESFIKDDSKSILLGTKLATEGIDVRELRMAIMIDYQPSIIEFLQAGGRLRSSGMFHILLDDKNNSRKKFFDSIPMEFSCPNAQIAQFYGLELDSDAQHKGCCGMTDSLSYATKQLVSRVAMVAKETAYETAKQRQERLSTKKRKAPDNPSLLYAKKNLFSRFHKAGHYSTILNHLGFGKTAANCLKLGGIQYHFWPTGNLTEKGRCSACMKLSDICVCSNACPSYRQIACEALAVRRMLMDDNAFRNHIECMKPHRLDPPGYIVAFDNEKDRLYHAVRRELAWFEDLISCKVIVAAECRVEACRLFKLSAAQIEEIYVSRWRSLKEQQIEVLEFFWRWAKDKRPEVWAKGGEKRRP</sequence>
<dbReference type="InterPro" id="IPR001650">
    <property type="entry name" value="Helicase_C-like"/>
</dbReference>
<keyword evidence="3" id="KW-1185">Reference proteome</keyword>
<dbReference type="Pfam" id="PF00271">
    <property type="entry name" value="Helicase_C"/>
    <property type="match status" value="1"/>
</dbReference>
<dbReference type="PROSITE" id="PS51194">
    <property type="entry name" value="HELICASE_CTER"/>
    <property type="match status" value="1"/>
</dbReference>
<dbReference type="EMBL" id="CP059268">
    <property type="protein sequence ID" value="QLQ79360.1"/>
    <property type="molecule type" value="Genomic_DNA"/>
</dbReference>
<accession>A0A7H9HPS9</accession>
<proteinExistence type="predicted"/>
<dbReference type="Proteomes" id="UP000510647">
    <property type="component" value="Chromosome 2"/>
</dbReference>
<protein>
    <recommendedName>
        <fullName evidence="1">Helicase C-terminal domain-containing protein</fullName>
    </recommendedName>
</protein>
<dbReference type="Gene3D" id="3.40.50.300">
    <property type="entry name" value="P-loop containing nucleotide triphosphate hydrolases"/>
    <property type="match status" value="1"/>
</dbReference>
<dbReference type="CDD" id="cd18785">
    <property type="entry name" value="SF2_C"/>
    <property type="match status" value="1"/>
</dbReference>
<evidence type="ECO:0000313" key="2">
    <source>
        <dbReference type="EMBL" id="QLQ79360.1"/>
    </source>
</evidence>
<dbReference type="AlphaFoldDB" id="A0A7H9HPS9"/>
<evidence type="ECO:0000313" key="3">
    <source>
        <dbReference type="Proteomes" id="UP000510647"/>
    </source>
</evidence>
<organism evidence="2 3">
    <name type="scientific">Torulaspora globosa</name>
    <dbReference type="NCBI Taxonomy" id="48254"/>
    <lineage>
        <taxon>Eukaryota</taxon>
        <taxon>Fungi</taxon>
        <taxon>Dikarya</taxon>
        <taxon>Ascomycota</taxon>
        <taxon>Saccharomycotina</taxon>
        <taxon>Saccharomycetes</taxon>
        <taxon>Saccharomycetales</taxon>
        <taxon>Saccharomycetaceae</taxon>
        <taxon>Torulaspora</taxon>
    </lineage>
</organism>
<dbReference type="SUPFAM" id="SSF52540">
    <property type="entry name" value="P-loop containing nucleoside triphosphate hydrolases"/>
    <property type="match status" value="1"/>
</dbReference>